<proteinExistence type="predicted"/>
<gene>
    <name evidence="1" type="ORF">SPHINGO391_350377</name>
</gene>
<dbReference type="Proteomes" id="UP000326857">
    <property type="component" value="Unassembled WGS sequence"/>
</dbReference>
<dbReference type="RefSeq" id="WP_151990048.1">
    <property type="nucleotide sequence ID" value="NZ_LR701528.1"/>
</dbReference>
<dbReference type="AlphaFoldDB" id="A0A5E7YAK1"/>
<dbReference type="InterPro" id="IPR010662">
    <property type="entry name" value="RBBP9/YdeN"/>
</dbReference>
<dbReference type="Gene3D" id="3.40.50.1820">
    <property type="entry name" value="alpha/beta hydrolase"/>
    <property type="match status" value="1"/>
</dbReference>
<reference evidence="1 2" key="1">
    <citation type="submission" date="2019-09" db="EMBL/GenBank/DDBJ databases">
        <authorList>
            <person name="Dittami M. S."/>
        </authorList>
    </citation>
    <scope>NUCLEOTIDE SEQUENCE [LARGE SCALE GENOMIC DNA]</scope>
    <source>
        <strain evidence="1">SPHINGO391</strain>
    </source>
</reference>
<dbReference type="InterPro" id="IPR029058">
    <property type="entry name" value="AB_hydrolase_fold"/>
</dbReference>
<evidence type="ECO:0008006" key="3">
    <source>
        <dbReference type="Google" id="ProtNLM"/>
    </source>
</evidence>
<protein>
    <recommendedName>
        <fullName evidence="3">Serine hydrolase</fullName>
    </recommendedName>
</protein>
<sequence length="194" mass="20798">MGDRIVSVAVLESHRLKLIALVPENSVSIFDRFREFPRFADLQQIAVRGRTVAERTATAARIDAAVSISDRAVMLLAQGSACAAAAWWARLSPKSYTANVSGALLVAPERAGLTGHGFPSPKMKLPFPSIAVGADDETQRLGIEWGSRLIDGPILTAASAPTNRFRAIIERFTAAVVERDVGAAYRILNAIGDD</sequence>
<accession>A0A5E7YAK1</accession>
<evidence type="ECO:0000313" key="2">
    <source>
        <dbReference type="Proteomes" id="UP000326857"/>
    </source>
</evidence>
<dbReference type="EMBL" id="CABVLI010000029">
    <property type="protein sequence ID" value="VVT02422.1"/>
    <property type="molecule type" value="Genomic_DNA"/>
</dbReference>
<evidence type="ECO:0000313" key="1">
    <source>
        <dbReference type="EMBL" id="VVT02422.1"/>
    </source>
</evidence>
<organism evidence="1 2">
    <name type="scientific">Sphingomonas aurantiaca</name>
    <dbReference type="NCBI Taxonomy" id="185949"/>
    <lineage>
        <taxon>Bacteria</taxon>
        <taxon>Pseudomonadati</taxon>
        <taxon>Pseudomonadota</taxon>
        <taxon>Alphaproteobacteria</taxon>
        <taxon>Sphingomonadales</taxon>
        <taxon>Sphingomonadaceae</taxon>
        <taxon>Sphingomonas</taxon>
    </lineage>
</organism>
<dbReference type="GO" id="GO:0016787">
    <property type="term" value="F:hydrolase activity"/>
    <property type="evidence" value="ECO:0007669"/>
    <property type="project" value="InterPro"/>
</dbReference>
<dbReference type="Pfam" id="PF06821">
    <property type="entry name" value="Ser_hydrolase"/>
    <property type="match status" value="1"/>
</dbReference>
<name>A0A5E7YAK1_9SPHN</name>